<dbReference type="SUPFAM" id="SSF55681">
    <property type="entry name" value="Class II aaRS and biotin synthetases"/>
    <property type="match status" value="1"/>
</dbReference>
<dbReference type="InterPro" id="IPR045864">
    <property type="entry name" value="aa-tRNA-synth_II/BPL/LPL"/>
</dbReference>
<name>Q0RRE5_FRAAA</name>
<dbReference type="InterPro" id="IPR003142">
    <property type="entry name" value="BPL_C"/>
</dbReference>
<feature type="region of interest" description="Disordered" evidence="4">
    <location>
        <begin position="1"/>
        <end position="66"/>
    </location>
</feature>
<dbReference type="GO" id="GO:0005737">
    <property type="term" value="C:cytoplasm"/>
    <property type="evidence" value="ECO:0007669"/>
    <property type="project" value="TreeGrafter"/>
</dbReference>
<dbReference type="Pfam" id="PF03099">
    <property type="entry name" value="BPL_LplA_LipB"/>
    <property type="match status" value="1"/>
</dbReference>
<evidence type="ECO:0000256" key="2">
    <source>
        <dbReference type="ARBA" id="ARBA00023267"/>
    </source>
</evidence>
<dbReference type="STRING" id="326424.FRAAL1213"/>
<dbReference type="Proteomes" id="UP000000657">
    <property type="component" value="Chromosome"/>
</dbReference>
<dbReference type="Pfam" id="PF02237">
    <property type="entry name" value="BPL_C"/>
    <property type="match status" value="1"/>
</dbReference>
<dbReference type="InterPro" id="IPR004408">
    <property type="entry name" value="Biotin_CoA_COase_ligase"/>
</dbReference>
<dbReference type="PROSITE" id="PS51733">
    <property type="entry name" value="BPL_LPL_CATALYTIC"/>
    <property type="match status" value="1"/>
</dbReference>
<keyword evidence="2" id="KW-0092">Biotin</keyword>
<dbReference type="eggNOG" id="COG0340">
    <property type="taxonomic scope" value="Bacteria"/>
</dbReference>
<dbReference type="PANTHER" id="PTHR12835">
    <property type="entry name" value="BIOTIN PROTEIN LIGASE"/>
    <property type="match status" value="1"/>
</dbReference>
<evidence type="ECO:0000256" key="4">
    <source>
        <dbReference type="SAM" id="MobiDB-lite"/>
    </source>
</evidence>
<evidence type="ECO:0000313" key="6">
    <source>
        <dbReference type="EMBL" id="CAJ59874.1"/>
    </source>
</evidence>
<sequence length="339" mass="34614">MCRCAPRACARETNRSGRLSAVSSTPDSAPAEPLQDPAAPAAAAADDAADAGRGRSPGPAGDRGPLDATRLTAAAAAAGMDLTVIQEIDSTNAALARIARGETGDPALGGLSRQWREGSEPGVAPHGRALVLAAERQTAGRGRLDRSWESRPGAGLTVSLLIRPRTAVSRLGWLPMVVGTSLVATVRAVAGVPAVLKWPNDVLVEGGKLAGILVEVVPVPASAPSVVIGFGLNVNAEPDELPARSTSLLLAGAHPVALDRTELLGRILTGLVDALAAWEADPQAARAAYLAVCATIGREVRVELPDGSADIGRATDVDLEGRLVVAGRAYSAGDVVHLR</sequence>
<dbReference type="AlphaFoldDB" id="Q0RRE5"/>
<dbReference type="PANTHER" id="PTHR12835:SF5">
    <property type="entry name" value="BIOTIN--PROTEIN LIGASE"/>
    <property type="match status" value="1"/>
</dbReference>
<keyword evidence="1 6" id="KW-0436">Ligase</keyword>
<evidence type="ECO:0000256" key="1">
    <source>
        <dbReference type="ARBA" id="ARBA00022598"/>
    </source>
</evidence>
<dbReference type="KEGG" id="fal:FRAAL1213"/>
<feature type="compositionally biased region" description="Low complexity" evidence="4">
    <location>
        <begin position="54"/>
        <end position="63"/>
    </location>
</feature>
<accession>Q0RRE5</accession>
<proteinExistence type="predicted"/>
<dbReference type="GO" id="GO:0004077">
    <property type="term" value="F:biotin--[biotin carboxyl-carrier protein] ligase activity"/>
    <property type="evidence" value="ECO:0007669"/>
    <property type="project" value="UniProtKB-EC"/>
</dbReference>
<evidence type="ECO:0000313" key="7">
    <source>
        <dbReference type="Proteomes" id="UP000000657"/>
    </source>
</evidence>
<evidence type="ECO:0000256" key="3">
    <source>
        <dbReference type="ARBA" id="ARBA00024227"/>
    </source>
</evidence>
<dbReference type="CDD" id="cd16442">
    <property type="entry name" value="BPL"/>
    <property type="match status" value="1"/>
</dbReference>
<keyword evidence="7" id="KW-1185">Reference proteome</keyword>
<dbReference type="Gene3D" id="3.30.930.10">
    <property type="entry name" value="Bira Bifunctional Protein, Domain 2"/>
    <property type="match status" value="1"/>
</dbReference>
<dbReference type="Gene3D" id="2.30.30.100">
    <property type="match status" value="1"/>
</dbReference>
<dbReference type="EMBL" id="CT573213">
    <property type="protein sequence ID" value="CAJ59874.1"/>
    <property type="molecule type" value="Genomic_DNA"/>
</dbReference>
<dbReference type="NCBIfam" id="TIGR00121">
    <property type="entry name" value="birA_ligase"/>
    <property type="match status" value="1"/>
</dbReference>
<dbReference type="EC" id="6.3.4.15" evidence="3"/>
<gene>
    <name evidence="6" type="ordered locus">FRAAL1213</name>
</gene>
<evidence type="ECO:0000259" key="5">
    <source>
        <dbReference type="PROSITE" id="PS51733"/>
    </source>
</evidence>
<reference evidence="6 7" key="1">
    <citation type="journal article" date="2007" name="Genome Res.">
        <title>Genome characteristics of facultatively symbiotic Frankia sp. strains reflect host range and host plant biogeography.</title>
        <authorList>
            <person name="Normand P."/>
            <person name="Lapierre P."/>
            <person name="Tisa L.S."/>
            <person name="Gogarten J.P."/>
            <person name="Alloisio N."/>
            <person name="Bagnarol E."/>
            <person name="Bassi C.A."/>
            <person name="Berry A.M."/>
            <person name="Bickhart D.M."/>
            <person name="Choisne N."/>
            <person name="Couloux A."/>
            <person name="Cournoyer B."/>
            <person name="Cruveiller S."/>
            <person name="Daubin V."/>
            <person name="Demange N."/>
            <person name="Francino M.P."/>
            <person name="Goltsman E."/>
            <person name="Huang Y."/>
            <person name="Kopp O.R."/>
            <person name="Labarre L."/>
            <person name="Lapidus A."/>
            <person name="Lavire C."/>
            <person name="Marechal J."/>
            <person name="Martinez M."/>
            <person name="Mastronunzio J.E."/>
            <person name="Mullin B.C."/>
            <person name="Niemann J."/>
            <person name="Pujic P."/>
            <person name="Rawnsley T."/>
            <person name="Rouy Z."/>
            <person name="Schenowitz C."/>
            <person name="Sellstedt A."/>
            <person name="Tavares F."/>
            <person name="Tomkins J.P."/>
            <person name="Vallenet D."/>
            <person name="Valverde C."/>
            <person name="Wall L.G."/>
            <person name="Wang Y."/>
            <person name="Medigue C."/>
            <person name="Benson D.R."/>
        </authorList>
    </citation>
    <scope>NUCLEOTIDE SEQUENCE [LARGE SCALE GENOMIC DNA]</scope>
    <source>
        <strain evidence="7">DSM 45986 / CECT 9034 / ACN14a</strain>
    </source>
</reference>
<dbReference type="InterPro" id="IPR004143">
    <property type="entry name" value="BPL_LPL_catalytic"/>
</dbReference>
<organism evidence="6 7">
    <name type="scientific">Frankia alni (strain DSM 45986 / CECT 9034 / ACN14a)</name>
    <dbReference type="NCBI Taxonomy" id="326424"/>
    <lineage>
        <taxon>Bacteria</taxon>
        <taxon>Bacillati</taxon>
        <taxon>Actinomycetota</taxon>
        <taxon>Actinomycetes</taxon>
        <taxon>Frankiales</taxon>
        <taxon>Frankiaceae</taxon>
        <taxon>Frankia</taxon>
    </lineage>
</organism>
<protein>
    <recommendedName>
        <fullName evidence="3">biotin--[biotin carboxyl-carrier protein] ligase</fullName>
        <ecNumber evidence="3">6.3.4.15</ecNumber>
    </recommendedName>
</protein>
<feature type="domain" description="BPL/LPL catalytic" evidence="5">
    <location>
        <begin position="102"/>
        <end position="279"/>
    </location>
</feature>
<dbReference type="HOGENOM" id="CLU_051096_5_0_11"/>
<feature type="compositionally biased region" description="Low complexity" evidence="4">
    <location>
        <begin position="36"/>
        <end position="46"/>
    </location>
</feature>